<dbReference type="Gene3D" id="3.40.630.10">
    <property type="entry name" value="Zn peptidases"/>
    <property type="match status" value="1"/>
</dbReference>
<evidence type="ECO:0000256" key="3">
    <source>
        <dbReference type="ARBA" id="ARBA00022801"/>
    </source>
</evidence>
<dbReference type="InterPro" id="IPR043795">
    <property type="entry name" value="N-alpha-Ac-DABA-like"/>
</dbReference>
<dbReference type="EMBL" id="JAZHOF010000008">
    <property type="protein sequence ID" value="MEJ8573604.1"/>
    <property type="molecule type" value="Genomic_DNA"/>
</dbReference>
<dbReference type="CDD" id="cd06252">
    <property type="entry name" value="M14_ASTE_ASPA-like"/>
    <property type="match status" value="1"/>
</dbReference>
<dbReference type="RefSeq" id="WP_340331308.1">
    <property type="nucleotide sequence ID" value="NZ_JAZHOF010000008.1"/>
</dbReference>
<dbReference type="NCBIfam" id="TIGR02994">
    <property type="entry name" value="ectoine_eutE"/>
    <property type="match status" value="1"/>
</dbReference>
<dbReference type="Proteomes" id="UP001378188">
    <property type="component" value="Unassembled WGS sequence"/>
</dbReference>
<organism evidence="6 7">
    <name type="scientific">Microbaculum marinum</name>
    <dbReference type="NCBI Taxonomy" id="1764581"/>
    <lineage>
        <taxon>Bacteria</taxon>
        <taxon>Pseudomonadati</taxon>
        <taxon>Pseudomonadota</taxon>
        <taxon>Alphaproteobacteria</taxon>
        <taxon>Hyphomicrobiales</taxon>
        <taxon>Tepidamorphaceae</taxon>
        <taxon>Microbaculum</taxon>
    </lineage>
</organism>
<dbReference type="GO" id="GO:0016788">
    <property type="term" value="F:hydrolase activity, acting on ester bonds"/>
    <property type="evidence" value="ECO:0007669"/>
    <property type="project" value="InterPro"/>
</dbReference>
<evidence type="ECO:0000313" key="6">
    <source>
        <dbReference type="EMBL" id="MEJ8573604.1"/>
    </source>
</evidence>
<keyword evidence="2" id="KW-0479">Metal-binding</keyword>
<dbReference type="SUPFAM" id="SSF53187">
    <property type="entry name" value="Zn-dependent exopeptidases"/>
    <property type="match status" value="1"/>
</dbReference>
<dbReference type="PIRSF" id="PIRSF039012">
    <property type="entry name" value="ASP"/>
    <property type="match status" value="1"/>
</dbReference>
<name>A0AAW9RXA2_9HYPH</name>
<dbReference type="EC" id="3.5.1.125" evidence="6"/>
<evidence type="ECO:0000256" key="2">
    <source>
        <dbReference type="ARBA" id="ARBA00022723"/>
    </source>
</evidence>
<keyword evidence="7" id="KW-1185">Reference proteome</keyword>
<sequence>MSQVQSPNPIVSTVPFEQDGAHSGFLRLPTSRDESAWGAVMIPIVVIRNGDGPTALLTGANHGDEYEGPIALQALAHELKPEDIRGRVIIVPFMNTPAFHAGRRISPLDGVNLNRCFPGRPDGSPTEKIADYFLRHLVPLADIVLDFHSGGKTLDFVPMAAAHLLESAVQQEACVAAMRAFNAPYSMALREIDAVGMYDTVVEEAGKTFVTTELGGGGSATARSARIARRGVRNLLKHAGLLSGDPEIAPSIDIDTTVGDCFHFCERSGLAEFLVDLGETVERGDPLALIWPVERAGGGPVTIEARNSGILAARHFPGLIKPGDCLAVVATVVEGFGD</sequence>
<reference evidence="6 7" key="1">
    <citation type="submission" date="2024-02" db="EMBL/GenBank/DDBJ databases">
        <title>Genome analysis and characterization of Microbaculum marinisediminis sp. nov., isolated from marine sediment.</title>
        <authorList>
            <person name="Du Z.-J."/>
            <person name="Ye Y.-Q."/>
            <person name="Zhang Z.-R."/>
            <person name="Yuan S.-M."/>
            <person name="Zhang X.-Y."/>
        </authorList>
    </citation>
    <scope>NUCLEOTIDE SEQUENCE [LARGE SCALE GENOMIC DNA]</scope>
    <source>
        <strain evidence="6 7">SDUM1044001</strain>
    </source>
</reference>
<evidence type="ECO:0000313" key="7">
    <source>
        <dbReference type="Proteomes" id="UP001378188"/>
    </source>
</evidence>
<dbReference type="Pfam" id="PF24827">
    <property type="entry name" value="AstE_AspA_cat"/>
    <property type="match status" value="1"/>
</dbReference>
<comment type="caution">
    <text evidence="6">The sequence shown here is derived from an EMBL/GenBank/DDBJ whole genome shotgun (WGS) entry which is preliminary data.</text>
</comment>
<dbReference type="InterPro" id="IPR055438">
    <property type="entry name" value="AstE_AspA_cat"/>
</dbReference>
<proteinExistence type="predicted"/>
<dbReference type="PANTHER" id="PTHR37326">
    <property type="entry name" value="BLL3975 PROTEIN"/>
    <property type="match status" value="1"/>
</dbReference>
<accession>A0AAW9RXA2</accession>
<evidence type="ECO:0000259" key="5">
    <source>
        <dbReference type="Pfam" id="PF24827"/>
    </source>
</evidence>
<gene>
    <name evidence="6" type="primary">doeB</name>
    <name evidence="6" type="ORF">V3328_19090</name>
</gene>
<keyword evidence="3 6" id="KW-0378">Hydrolase</keyword>
<dbReference type="GO" id="GO:0046872">
    <property type="term" value="F:metal ion binding"/>
    <property type="evidence" value="ECO:0007669"/>
    <property type="project" value="UniProtKB-KW"/>
</dbReference>
<protein>
    <submittedName>
        <fullName evidence="6">N(2)-acetyl-L-2,4-diaminobutanoate deacetylase DoeB</fullName>
        <ecNumber evidence="6">3.5.1.125</ecNumber>
    </submittedName>
</protein>
<dbReference type="AlphaFoldDB" id="A0AAW9RXA2"/>
<dbReference type="GO" id="GO:0016811">
    <property type="term" value="F:hydrolase activity, acting on carbon-nitrogen (but not peptide) bonds, in linear amides"/>
    <property type="evidence" value="ECO:0007669"/>
    <property type="project" value="InterPro"/>
</dbReference>
<evidence type="ECO:0000256" key="4">
    <source>
        <dbReference type="ARBA" id="ARBA00022833"/>
    </source>
</evidence>
<dbReference type="InterPro" id="IPR053138">
    <property type="entry name" value="N-alpha-Ac-DABA_deacetylase"/>
</dbReference>
<dbReference type="PANTHER" id="PTHR37326:SF1">
    <property type="entry name" value="BLL3975 PROTEIN"/>
    <property type="match status" value="1"/>
</dbReference>
<feature type="domain" description="Succinylglutamate desuccinylase/Aspartoacylase catalytic" evidence="5">
    <location>
        <begin position="51"/>
        <end position="238"/>
    </location>
</feature>
<dbReference type="InterPro" id="IPR014336">
    <property type="entry name" value="DoeB"/>
</dbReference>
<evidence type="ECO:0000256" key="1">
    <source>
        <dbReference type="ARBA" id="ARBA00001947"/>
    </source>
</evidence>
<comment type="cofactor">
    <cofactor evidence="1">
        <name>Zn(2+)</name>
        <dbReference type="ChEBI" id="CHEBI:29105"/>
    </cofactor>
</comment>
<keyword evidence="4" id="KW-0862">Zinc</keyword>